<name>A2BD21_9BACL</name>
<reference evidence="3 4" key="5">
    <citation type="submission" date="2020-08" db="EMBL/GenBank/DDBJ databases">
        <title>Genomic Encyclopedia of Type Strains, Phase IV (KMG-IV): sequencing the most valuable type-strain genomes for metagenomic binning, comparative biology and taxonomic classification.</title>
        <authorList>
            <person name="Goeker M."/>
        </authorList>
    </citation>
    <scope>NUCLEOTIDE SEQUENCE [LARGE SCALE GENOMIC DNA]</scope>
    <source>
        <strain evidence="3 4">DSM 16325</strain>
    </source>
</reference>
<reference evidence="2" key="1">
    <citation type="journal article" date="2004" name="Int. J. Syst. Evol. Microbiol.">
        <title>Classification of isolates from locations in Austria and Yellowstone National Park as Geobacillus tepidamans sp. nov.</title>
        <authorList>
            <person name="Schaffer C."/>
            <person name="Franck W.L."/>
            <person name="Scheberl A."/>
            <person name="Kosma P."/>
            <person name="McDermott T.R."/>
            <person name="Messner P."/>
        </authorList>
    </citation>
    <scope>NUCLEOTIDE SEQUENCE</scope>
    <source>
        <strain evidence="2">GS5-97</strain>
    </source>
</reference>
<keyword evidence="1" id="KW-0175">Coiled coil</keyword>
<sequence>MSPKILLTTHHLKNFAGSELVIFDLAKFFKDYLCYDVTVISFLFDNPIKQKFIENNITVINVLEGELENKEYDLLWSQHFPTFYYSIYKLGVKADKIIYSSLSPFEPLESIPLIPFNINLYLANSQETRDAMMKQGIDSDKIFIFHNSVSGEYFNVFQKWKQCKLEKICVVSNHIPKEIYDLVTTFENNNVKVDLYGHGHNFTLLTAQKLAEYDLVITIGRTIQMAMAAGIPFYCYDYFGGPGWIDEKNFSRAEYYNFSGRCTGKRRESQEIYRDILQGFEKAFNRREYFYNLASNKYLLDKNIFKVLEKIGLDSSSEVNSEENSLISNITINKYLDVYVRELKKSYLYVECVEENKQLWKRVNHAESMWRRLEREVSLKQKEIEQLTNSVKTLENMLVDYRKKIMSLQSEESKIMSSIFYYLSRRFRKGENKK</sequence>
<dbReference type="EMBL" id="JACHEP010000004">
    <property type="protein sequence ID" value="MBB5324202.1"/>
    <property type="molecule type" value="Genomic_DNA"/>
</dbReference>
<dbReference type="SUPFAM" id="SSF53756">
    <property type="entry name" value="UDP-Glycosyltransferase/glycogen phosphorylase"/>
    <property type="match status" value="1"/>
</dbReference>
<reference evidence="2" key="3">
    <citation type="journal article" date="2007" name="Glycobiology">
        <title>The dTDP-4-dehydro-6-deoxyglucose reductase encoding fcd gene is part of the surface layer glycoprotein glycosylation gene cluster of Geobacillus tepidamans GS5-97T.</title>
        <authorList>
            <person name="Zayni S."/>
            <person name="Steiner K."/>
            <person name="Pfostl A."/>
            <person name="Hofinger A."/>
            <person name="Kosma P."/>
            <person name="Schaffer C."/>
            <person name="Messner P."/>
        </authorList>
    </citation>
    <scope>NUCLEOTIDE SEQUENCE</scope>
    <source>
        <strain evidence="2">GS5-97</strain>
    </source>
</reference>
<dbReference type="RefSeq" id="WP_183252723.1">
    <property type="nucleotide sequence ID" value="NZ_JACHEP010000004.1"/>
</dbReference>
<reference evidence="2" key="2">
    <citation type="journal article" date="2005" name="Microbiology">
        <title>The structure of secondary cell wall polymers: how Gram-positive bacteria stick their cell walls together.</title>
        <authorList>
            <person name="Schaffer C."/>
            <person name="Messner P."/>
        </authorList>
    </citation>
    <scope>NUCLEOTIDE SEQUENCE</scope>
    <source>
        <strain evidence="2">GS5-97</strain>
    </source>
</reference>
<gene>
    <name evidence="2" type="primary">wsbH</name>
    <name evidence="3" type="ORF">HNQ34_001295</name>
</gene>
<dbReference type="AlphaFoldDB" id="A2BD21"/>
<protein>
    <submittedName>
        <fullName evidence="2">WsbH</fullName>
    </submittedName>
</protein>
<proteinExistence type="predicted"/>
<dbReference type="EMBL" id="AY883421">
    <property type="protein sequence ID" value="ABM68321.1"/>
    <property type="molecule type" value="Genomic_DNA"/>
</dbReference>
<dbReference type="Proteomes" id="UP000520011">
    <property type="component" value="Unassembled WGS sequence"/>
</dbReference>
<keyword evidence="4" id="KW-1185">Reference proteome</keyword>
<reference evidence="2" key="4">
    <citation type="journal article" date="2008" name="Carbohydr. Res.">
        <title>S-layer nanoglycobiology of bacteria.</title>
        <authorList>
            <person name="Messner P."/>
            <person name="Steiner K."/>
            <person name="Zarschler K."/>
            <person name="Schaffer C."/>
        </authorList>
    </citation>
    <scope>NUCLEOTIDE SEQUENCE</scope>
    <source>
        <strain evidence="2">GS5-97</strain>
    </source>
</reference>
<evidence type="ECO:0000313" key="2">
    <source>
        <dbReference type="EMBL" id="ABM68321.1"/>
    </source>
</evidence>
<accession>A2BD21</accession>
<evidence type="ECO:0000256" key="1">
    <source>
        <dbReference type="SAM" id="Coils"/>
    </source>
</evidence>
<organism evidence="2">
    <name type="scientific">Anoxybacteroides tepidamans</name>
    <dbReference type="NCBI Taxonomy" id="265948"/>
    <lineage>
        <taxon>Bacteria</taxon>
        <taxon>Bacillati</taxon>
        <taxon>Bacillota</taxon>
        <taxon>Bacilli</taxon>
        <taxon>Bacillales</taxon>
        <taxon>Anoxybacillaceae</taxon>
        <taxon>Anoxybacteroides</taxon>
    </lineage>
</organism>
<evidence type="ECO:0000313" key="3">
    <source>
        <dbReference type="EMBL" id="MBB5324202.1"/>
    </source>
</evidence>
<feature type="coiled-coil region" evidence="1">
    <location>
        <begin position="370"/>
        <end position="411"/>
    </location>
</feature>
<evidence type="ECO:0000313" key="4">
    <source>
        <dbReference type="Proteomes" id="UP000520011"/>
    </source>
</evidence>